<comment type="caution">
    <text evidence="2">The sequence shown here is derived from an EMBL/GenBank/DDBJ whole genome shotgun (WGS) entry which is preliminary data.</text>
</comment>
<dbReference type="Proteomes" id="UP000037035">
    <property type="component" value="Unassembled WGS sequence"/>
</dbReference>
<dbReference type="EMBL" id="LAVV01009891">
    <property type="protein sequence ID" value="KNZ49841.1"/>
    <property type="molecule type" value="Genomic_DNA"/>
</dbReference>
<dbReference type="VEuPathDB" id="FungiDB:VP01_4751g2"/>
<dbReference type="OrthoDB" id="2499294at2759"/>
<evidence type="ECO:0000313" key="3">
    <source>
        <dbReference type="Proteomes" id="UP000037035"/>
    </source>
</evidence>
<name>A0A0L6UMV6_9BASI</name>
<gene>
    <name evidence="2" type="ORF">VP01_4751g2</name>
</gene>
<evidence type="ECO:0000313" key="2">
    <source>
        <dbReference type="EMBL" id="KNZ49841.1"/>
    </source>
</evidence>
<keyword evidence="3" id="KW-1185">Reference proteome</keyword>
<protein>
    <submittedName>
        <fullName evidence="2">Uncharacterized protein</fullName>
    </submittedName>
</protein>
<sequence length="119" mass="12686">MCGGLVICTVGGQRGSSSRSRFTLSHPFDDTTKAKIMRTLKTWGASIQKTVGQVISQIFSLTKPLSCHPVNTESQKKQASCKCADGSALLGDPSSHAALAARKNPPPLGTQDDEWELVD</sequence>
<proteinExistence type="predicted"/>
<organism evidence="2 3">
    <name type="scientific">Puccinia sorghi</name>
    <dbReference type="NCBI Taxonomy" id="27349"/>
    <lineage>
        <taxon>Eukaryota</taxon>
        <taxon>Fungi</taxon>
        <taxon>Dikarya</taxon>
        <taxon>Basidiomycota</taxon>
        <taxon>Pucciniomycotina</taxon>
        <taxon>Pucciniomycetes</taxon>
        <taxon>Pucciniales</taxon>
        <taxon>Pucciniaceae</taxon>
        <taxon>Puccinia</taxon>
    </lineage>
</organism>
<feature type="region of interest" description="Disordered" evidence="1">
    <location>
        <begin position="95"/>
        <end position="119"/>
    </location>
</feature>
<reference evidence="2 3" key="1">
    <citation type="submission" date="2015-08" db="EMBL/GenBank/DDBJ databases">
        <title>Next Generation Sequencing and Analysis of the Genome of Puccinia sorghi L Schw, the Causal Agent of Maize Common Rust.</title>
        <authorList>
            <person name="Rochi L."/>
            <person name="Burguener G."/>
            <person name="Darino M."/>
            <person name="Turjanski A."/>
            <person name="Kreff E."/>
            <person name="Dieguez M.J."/>
            <person name="Sacco F."/>
        </authorList>
    </citation>
    <scope>NUCLEOTIDE SEQUENCE [LARGE SCALE GENOMIC DNA]</scope>
    <source>
        <strain evidence="2 3">RO10H11247</strain>
    </source>
</reference>
<evidence type="ECO:0000256" key="1">
    <source>
        <dbReference type="SAM" id="MobiDB-lite"/>
    </source>
</evidence>
<dbReference type="AlphaFoldDB" id="A0A0L6UMV6"/>
<accession>A0A0L6UMV6</accession>